<keyword evidence="1" id="KW-0812">Transmembrane</keyword>
<comment type="caution">
    <text evidence="2">The sequence shown here is derived from an EMBL/GenBank/DDBJ whole genome shotgun (WGS) entry which is preliminary data.</text>
</comment>
<sequence length="86" mass="8993">MTRPKIKLDARGVVGVVAGLLPPLLLAAEAFGIVTTQLSLAQIDRLFLFSAAMLIGVQALLDLVSYLQQGLTITANVGGDSNDDDP</sequence>
<accession>A0A6B0GQY1</accession>
<dbReference type="RefSeq" id="WP_158206147.1">
    <property type="nucleotide sequence ID" value="NZ_WSZK01000036.1"/>
</dbReference>
<keyword evidence="1" id="KW-0472">Membrane</keyword>
<keyword evidence="1" id="KW-1133">Transmembrane helix</keyword>
<reference evidence="2 3" key="1">
    <citation type="submission" date="2019-12" db="EMBL/GenBank/DDBJ databases">
        <title>Halocatena pleomorpha gen. nov. sp. nov., an extremely halophilic archaeon of family Halobacteriaceae isolated from saltpan soil.</title>
        <authorList>
            <person name="Pal Y."/>
            <person name="Verma A."/>
            <person name="Krishnamurthi S."/>
            <person name="Kumar P."/>
        </authorList>
    </citation>
    <scope>NUCLEOTIDE SEQUENCE [LARGE SCALE GENOMIC DNA]</scope>
    <source>
        <strain evidence="2 3">JCM 16495</strain>
    </source>
</reference>
<dbReference type="AlphaFoldDB" id="A0A6B0GQY1"/>
<protein>
    <submittedName>
        <fullName evidence="2">Uncharacterized protein</fullName>
    </submittedName>
</protein>
<organism evidence="2 3">
    <name type="scientific">Halomarina oriensis</name>
    <dbReference type="NCBI Taxonomy" id="671145"/>
    <lineage>
        <taxon>Archaea</taxon>
        <taxon>Methanobacteriati</taxon>
        <taxon>Methanobacteriota</taxon>
        <taxon>Stenosarchaea group</taxon>
        <taxon>Halobacteria</taxon>
        <taxon>Halobacteriales</taxon>
        <taxon>Natronomonadaceae</taxon>
        <taxon>Halomarina</taxon>
    </lineage>
</organism>
<proteinExistence type="predicted"/>
<evidence type="ECO:0000256" key="1">
    <source>
        <dbReference type="SAM" id="Phobius"/>
    </source>
</evidence>
<evidence type="ECO:0000313" key="3">
    <source>
        <dbReference type="Proteomes" id="UP000451471"/>
    </source>
</evidence>
<keyword evidence="3" id="KW-1185">Reference proteome</keyword>
<name>A0A6B0GQY1_9EURY</name>
<evidence type="ECO:0000313" key="2">
    <source>
        <dbReference type="EMBL" id="MWG36491.1"/>
    </source>
</evidence>
<dbReference type="Proteomes" id="UP000451471">
    <property type="component" value="Unassembled WGS sequence"/>
</dbReference>
<feature type="transmembrane region" description="Helical" evidence="1">
    <location>
        <begin position="12"/>
        <end position="34"/>
    </location>
</feature>
<gene>
    <name evidence="2" type="ORF">GQS65_18710</name>
</gene>
<dbReference type="EMBL" id="WSZK01000036">
    <property type="protein sequence ID" value="MWG36491.1"/>
    <property type="molecule type" value="Genomic_DNA"/>
</dbReference>
<feature type="transmembrane region" description="Helical" evidence="1">
    <location>
        <begin position="46"/>
        <end position="67"/>
    </location>
</feature>